<feature type="region of interest" description="Disordered" evidence="1">
    <location>
        <begin position="413"/>
        <end position="570"/>
    </location>
</feature>
<dbReference type="PANTHER" id="PTHR38130">
    <property type="entry name" value="EF-HAND DOMAIN-CONTAINING PROTEIN"/>
    <property type="match status" value="1"/>
</dbReference>
<comment type="caution">
    <text evidence="2">The sequence shown here is derived from an EMBL/GenBank/DDBJ whole genome shotgun (WGS) entry which is preliminary data.</text>
</comment>
<feature type="region of interest" description="Disordered" evidence="1">
    <location>
        <begin position="71"/>
        <end position="108"/>
    </location>
</feature>
<feature type="compositionally biased region" description="Basic and acidic residues" evidence="1">
    <location>
        <begin position="752"/>
        <end position="761"/>
    </location>
</feature>
<feature type="compositionally biased region" description="Polar residues" evidence="1">
    <location>
        <begin position="483"/>
        <end position="517"/>
    </location>
</feature>
<feature type="compositionally biased region" description="Polar residues" evidence="1">
    <location>
        <begin position="526"/>
        <end position="541"/>
    </location>
</feature>
<protein>
    <recommendedName>
        <fullName evidence="4">EF-hand domain-containing protein</fullName>
    </recommendedName>
</protein>
<proteinExistence type="predicted"/>
<feature type="compositionally biased region" description="Low complexity" evidence="1">
    <location>
        <begin position="90"/>
        <end position="106"/>
    </location>
</feature>
<reference evidence="2" key="1">
    <citation type="submission" date="2017-08" db="EMBL/GenBank/DDBJ databases">
        <authorList>
            <person name="Polle J.E."/>
            <person name="Barry K."/>
            <person name="Cushman J."/>
            <person name="Schmutz J."/>
            <person name="Tran D."/>
            <person name="Hathwaick L.T."/>
            <person name="Yim W.C."/>
            <person name="Jenkins J."/>
            <person name="Mckie-Krisberg Z.M."/>
            <person name="Prochnik S."/>
            <person name="Lindquist E."/>
            <person name="Dockter R.B."/>
            <person name="Adam C."/>
            <person name="Molina H."/>
            <person name="Bunkerborg J."/>
            <person name="Jin E."/>
            <person name="Buchheim M."/>
            <person name="Magnuson J."/>
        </authorList>
    </citation>
    <scope>NUCLEOTIDE SEQUENCE</scope>
    <source>
        <strain evidence="2">CCAP 19/18</strain>
    </source>
</reference>
<accession>A0ABQ7HAL2</accession>
<evidence type="ECO:0008006" key="4">
    <source>
        <dbReference type="Google" id="ProtNLM"/>
    </source>
</evidence>
<feature type="compositionally biased region" description="Polar residues" evidence="1">
    <location>
        <begin position="851"/>
        <end position="864"/>
    </location>
</feature>
<name>A0ABQ7HAL2_DUNSA</name>
<evidence type="ECO:0000256" key="1">
    <source>
        <dbReference type="SAM" id="MobiDB-lite"/>
    </source>
</evidence>
<organism evidence="2 3">
    <name type="scientific">Dunaliella salina</name>
    <name type="common">Green alga</name>
    <name type="synonym">Protococcus salinus</name>
    <dbReference type="NCBI Taxonomy" id="3046"/>
    <lineage>
        <taxon>Eukaryota</taxon>
        <taxon>Viridiplantae</taxon>
        <taxon>Chlorophyta</taxon>
        <taxon>core chlorophytes</taxon>
        <taxon>Chlorophyceae</taxon>
        <taxon>CS clade</taxon>
        <taxon>Chlamydomonadales</taxon>
        <taxon>Dunaliellaceae</taxon>
        <taxon>Dunaliella</taxon>
    </lineage>
</organism>
<gene>
    <name evidence="2" type="ORF">DUNSADRAFT_12</name>
</gene>
<keyword evidence="3" id="KW-1185">Reference proteome</keyword>
<feature type="region of interest" description="Disordered" evidence="1">
    <location>
        <begin position="839"/>
        <end position="877"/>
    </location>
</feature>
<dbReference type="PANTHER" id="PTHR38130:SF1">
    <property type="entry name" value="EF-HAND DOMAIN-CONTAINING PROTEIN"/>
    <property type="match status" value="1"/>
</dbReference>
<feature type="compositionally biased region" description="Low complexity" evidence="1">
    <location>
        <begin position="434"/>
        <end position="449"/>
    </location>
</feature>
<dbReference type="InterPro" id="IPR011992">
    <property type="entry name" value="EF-hand-dom_pair"/>
</dbReference>
<dbReference type="EMBL" id="MU069436">
    <property type="protein sequence ID" value="KAF5843890.1"/>
    <property type="molecule type" value="Genomic_DNA"/>
</dbReference>
<evidence type="ECO:0000313" key="3">
    <source>
        <dbReference type="Proteomes" id="UP000815325"/>
    </source>
</evidence>
<sequence length="891" mass="93811">MSRMNVQGVPALAASAYTLELQFLKKGQRLCPSPQASALTTDAMDGCPSDTNLSCPHALQSRPKAAFATHARNTNPVDPRYKLASCQPMSTGPNNHTPSSNPSTSTKALRDTMQIRDIEGSSPAPYKQNQAHLRNSLDVKDIEGATVGWKPPFRSHVGVRLRDPGLDVSDINGKMSQGKLGPRRPDDPLVWTTGTLTNAAAPSVAHALGATAAQKANARPASAGARLNDSANGTHNIEFTGLPVFQLARPREGTTSAPTFGDLHAKCSRREVRDQQRVASALATMQQRNAARIDARVYMAQQERRRRNNAQAHQLRVQVADEHRAARKAGEEAAAALGDCIANSQKDVGALYHAWQARDREACGKLTSAEFGQAMHALHLQVSPQVLTDLVRGLADAAGLVPYRELSRAMVRRTIEKQRRDSARREPSSSLSKQHPQQHPQQQPYQAPPTAGAVVSAPELLPPHAFSSTSAPPEALSKPAWPSPTNTAPVSTNNPAHASTPQPAQFSNNNNTSTPAPQTGLLPGGSSETGQAAQPQRNSGGATAAEQEPLQPGEGGVATSRHSAEGTAVGVAASRGAAKATTAAAGTGAVVFKQGNVDRRHQALSGPVPLQHQQENSRESAAVSVGNHLKTAPDLQAVVARPRSAQGASPGSAFNHGGSNVLSPRKSAQAWGANGVNIERPGSSRPPTAFRQSQPEGAALEAAQIEAAVQAGIAPPGAQVLGPDGAKYFTFKGRTYWFAGNEPDSNFAQASKDFKPTREGPRPGGRNHLISQPPAPYFDAPLAKGVTLEPSSIGQREVSNGLQAAKPGGGSLGATLYHEAGHGPMTFLAPPAYTHPKMRSLSARGHKRPGNPQNPLSSSITSVANAGAGPSMQRLEKATMRDELRAVRLLC</sequence>
<feature type="region of interest" description="Disordered" evidence="1">
    <location>
        <begin position="747"/>
        <end position="767"/>
    </location>
</feature>
<evidence type="ECO:0000313" key="2">
    <source>
        <dbReference type="EMBL" id="KAF5843890.1"/>
    </source>
</evidence>
<dbReference type="SUPFAM" id="SSF47473">
    <property type="entry name" value="EF-hand"/>
    <property type="match status" value="1"/>
</dbReference>
<dbReference type="Proteomes" id="UP000815325">
    <property type="component" value="Unassembled WGS sequence"/>
</dbReference>
<feature type="compositionally biased region" description="Basic and acidic residues" evidence="1">
    <location>
        <begin position="413"/>
        <end position="427"/>
    </location>
</feature>